<dbReference type="AlphaFoldDB" id="A0A7K0CFG5"/>
<comment type="caution">
    <text evidence="1">The sequence shown here is derived from an EMBL/GenBank/DDBJ whole genome shotgun (WGS) entry which is preliminary data.</text>
</comment>
<dbReference type="EMBL" id="WEGJ01000003">
    <property type="protein sequence ID" value="MQY11484.1"/>
    <property type="molecule type" value="Genomic_DNA"/>
</dbReference>
<accession>A0A7K0CFG5</accession>
<organism evidence="1 2">
    <name type="scientific">Streptomyces smaragdinus</name>
    <dbReference type="NCBI Taxonomy" id="2585196"/>
    <lineage>
        <taxon>Bacteria</taxon>
        <taxon>Bacillati</taxon>
        <taxon>Actinomycetota</taxon>
        <taxon>Actinomycetes</taxon>
        <taxon>Kitasatosporales</taxon>
        <taxon>Streptomycetaceae</taxon>
        <taxon>Streptomyces</taxon>
    </lineage>
</organism>
<name>A0A7K0CFG5_9ACTN</name>
<sequence>MSLVILTRAPDDAALRAAARLADSAATAAWSLRSDDLRSLSRVEYRQLLDYTAAPQVLDLAFYLRGDRTQIRTLMDHITREIAGFLAHYAPPSQP</sequence>
<evidence type="ECO:0000313" key="2">
    <source>
        <dbReference type="Proteomes" id="UP000466345"/>
    </source>
</evidence>
<proteinExistence type="predicted"/>
<keyword evidence="2" id="KW-1185">Reference proteome</keyword>
<evidence type="ECO:0000313" key="1">
    <source>
        <dbReference type="EMBL" id="MQY11484.1"/>
    </source>
</evidence>
<reference evidence="1 2" key="1">
    <citation type="submission" date="2019-10" db="EMBL/GenBank/DDBJ databases">
        <title>Streptomyces smaragdinus sp. nov. and Streptomyces fabii sp. nov., isolated from the gut of fungus growing-termite Macrotermes natalensis.</title>
        <authorList>
            <person name="Schwitalla J."/>
            <person name="Benndorf R."/>
            <person name="Martin K."/>
            <person name="De Beer W."/>
            <person name="Kaster A.-K."/>
            <person name="Vollmers J."/>
            <person name="Poulsen M."/>
            <person name="Beemelmanns C."/>
        </authorList>
    </citation>
    <scope>NUCLEOTIDE SEQUENCE [LARGE SCALE GENOMIC DNA]</scope>
    <source>
        <strain evidence="1 2">RB5</strain>
    </source>
</reference>
<gene>
    <name evidence="1" type="ORF">SRB5_16030</name>
</gene>
<dbReference type="OrthoDB" id="4222734at2"/>
<dbReference type="Proteomes" id="UP000466345">
    <property type="component" value="Unassembled WGS sequence"/>
</dbReference>
<protein>
    <submittedName>
        <fullName evidence="1">Uncharacterized protein</fullName>
    </submittedName>
</protein>
<dbReference type="RefSeq" id="WP_153450727.1">
    <property type="nucleotide sequence ID" value="NZ_WEGJ01000003.1"/>
</dbReference>